<dbReference type="EMBL" id="BAUJ01000031">
    <property type="protein sequence ID" value="GAD90045.1"/>
    <property type="molecule type" value="Genomic_DNA"/>
</dbReference>
<organism evidence="1 2">
    <name type="scientific">Vibrio halioticoli NBRC 102217</name>
    <dbReference type="NCBI Taxonomy" id="1219072"/>
    <lineage>
        <taxon>Bacteria</taxon>
        <taxon>Pseudomonadati</taxon>
        <taxon>Pseudomonadota</taxon>
        <taxon>Gammaproteobacteria</taxon>
        <taxon>Vibrionales</taxon>
        <taxon>Vibrionaceae</taxon>
        <taxon>Vibrio</taxon>
    </lineage>
</organism>
<protein>
    <submittedName>
        <fullName evidence="1">Uncharacterized protein</fullName>
    </submittedName>
</protein>
<evidence type="ECO:0000313" key="1">
    <source>
        <dbReference type="EMBL" id="GAD90045.1"/>
    </source>
</evidence>
<reference evidence="1 2" key="1">
    <citation type="submission" date="2013-11" db="EMBL/GenBank/DDBJ databases">
        <title>Whole genome shotgun sequence of Vibrio halioticoli NBRC 102217.</title>
        <authorList>
            <person name="Isaki S."/>
            <person name="Kimura A."/>
            <person name="Ohji S."/>
            <person name="Hosoyama A."/>
            <person name="Fujita N."/>
            <person name="Hashimoto M."/>
            <person name="Hosoyama Y."/>
            <person name="Yamazoe A."/>
        </authorList>
    </citation>
    <scope>NUCLEOTIDE SEQUENCE [LARGE SCALE GENOMIC DNA]</scope>
    <source>
        <strain evidence="1 2">NBRC 102217</strain>
    </source>
</reference>
<sequence>MISLDEVSFSRLECGKITKFDRAKLRFSTLAQDLKKIEKLLCPLNSEDHPYHVWTEDVVCDTQFN</sequence>
<dbReference type="AlphaFoldDB" id="V5HLH4"/>
<name>V5HLH4_9VIBR</name>
<dbReference type="Proteomes" id="UP000017800">
    <property type="component" value="Unassembled WGS sequence"/>
</dbReference>
<comment type="caution">
    <text evidence="1">The sequence shown here is derived from an EMBL/GenBank/DDBJ whole genome shotgun (WGS) entry which is preliminary data.</text>
</comment>
<keyword evidence="2" id="KW-1185">Reference proteome</keyword>
<gene>
    <name evidence="1" type="ORF">VHA01S_031_00570</name>
</gene>
<evidence type="ECO:0000313" key="2">
    <source>
        <dbReference type="Proteomes" id="UP000017800"/>
    </source>
</evidence>
<accession>V5HLH4</accession>
<proteinExistence type="predicted"/>